<dbReference type="InterPro" id="IPR000182">
    <property type="entry name" value="GNAT_dom"/>
</dbReference>
<name>A0AAE6T8F4_9BACT</name>
<dbReference type="Gene3D" id="3.40.630.30">
    <property type="match status" value="1"/>
</dbReference>
<dbReference type="CDD" id="cd04301">
    <property type="entry name" value="NAT_SF"/>
    <property type="match status" value="1"/>
</dbReference>
<evidence type="ECO:0000256" key="1">
    <source>
        <dbReference type="ARBA" id="ARBA00022679"/>
    </source>
</evidence>
<keyword evidence="1" id="KW-0808">Transferase</keyword>
<proteinExistence type="predicted"/>
<dbReference type="GO" id="GO:0005737">
    <property type="term" value="C:cytoplasm"/>
    <property type="evidence" value="ECO:0007669"/>
    <property type="project" value="TreeGrafter"/>
</dbReference>
<evidence type="ECO:0000259" key="3">
    <source>
        <dbReference type="PROSITE" id="PS51186"/>
    </source>
</evidence>
<keyword evidence="2" id="KW-0012">Acyltransferase</keyword>
<evidence type="ECO:0000256" key="2">
    <source>
        <dbReference type="ARBA" id="ARBA00023315"/>
    </source>
</evidence>
<protein>
    <submittedName>
        <fullName evidence="4">N-acetyltransferase</fullName>
    </submittedName>
</protein>
<accession>A0AAE6T8F4</accession>
<dbReference type="InterPro" id="IPR045039">
    <property type="entry name" value="NSI-like"/>
</dbReference>
<dbReference type="Pfam" id="PF00583">
    <property type="entry name" value="Acetyltransf_1"/>
    <property type="match status" value="1"/>
</dbReference>
<dbReference type="PANTHER" id="PTHR43626">
    <property type="entry name" value="ACYL-COA N-ACYLTRANSFERASE"/>
    <property type="match status" value="1"/>
</dbReference>
<dbReference type="SUPFAM" id="SSF55729">
    <property type="entry name" value="Acyl-CoA N-acyltransferases (Nat)"/>
    <property type="match status" value="1"/>
</dbReference>
<organism evidence="4 5">
    <name type="scientific">Akkermansia massiliensis</name>
    <dbReference type="NCBI Taxonomy" id="2927224"/>
    <lineage>
        <taxon>Bacteria</taxon>
        <taxon>Pseudomonadati</taxon>
        <taxon>Verrucomicrobiota</taxon>
        <taxon>Verrucomicrobiia</taxon>
        <taxon>Verrucomicrobiales</taxon>
        <taxon>Akkermansiaceae</taxon>
        <taxon>Akkermansia</taxon>
    </lineage>
</organism>
<dbReference type="PANTHER" id="PTHR43626:SF4">
    <property type="entry name" value="GCN5-RELATED N-ACETYLTRANSFERASE 2, CHLOROPLASTIC"/>
    <property type="match status" value="1"/>
</dbReference>
<dbReference type="PROSITE" id="PS51186">
    <property type="entry name" value="GNAT"/>
    <property type="match status" value="1"/>
</dbReference>
<dbReference type="EMBL" id="CP029701">
    <property type="protein sequence ID" value="QHV61900.1"/>
    <property type="molecule type" value="Genomic_DNA"/>
</dbReference>
<gene>
    <name evidence="4" type="ORF">DMI76_00245</name>
</gene>
<reference evidence="4" key="1">
    <citation type="submission" date="2018-05" db="EMBL/GenBank/DDBJ databases">
        <title>Complete genome sequnece of Akkermansia muciniphila EB-AMDK-40.</title>
        <authorList>
            <person name="Nam Y.-D."/>
            <person name="Chung W.-H."/>
            <person name="Park Y.S."/>
            <person name="Kang J."/>
        </authorList>
    </citation>
    <scope>NUCLEOTIDE SEQUENCE</scope>
    <source>
        <strain evidence="4">EB-AMDK-40</strain>
    </source>
</reference>
<evidence type="ECO:0000313" key="4">
    <source>
        <dbReference type="EMBL" id="QHV61900.1"/>
    </source>
</evidence>
<dbReference type="GO" id="GO:0008080">
    <property type="term" value="F:N-acetyltransferase activity"/>
    <property type="evidence" value="ECO:0007669"/>
    <property type="project" value="InterPro"/>
</dbReference>
<sequence length="136" mass="15914">MIVFTEEKKFTREKVQELFLSVGWISGQYPARLYKALMNSSTVFTAWDGDRLVGLVRLLDDGELVAYMHYVLVHPDYHGRGIAGKMMEMVKEKYKDYLYIEIMPEESRNAAFYEKHGFHAMEDGVPMQRCNFSNRT</sequence>
<feature type="domain" description="N-acetyltransferase" evidence="3">
    <location>
        <begin position="2"/>
        <end position="136"/>
    </location>
</feature>
<evidence type="ECO:0000313" key="5">
    <source>
        <dbReference type="Proteomes" id="UP000642553"/>
    </source>
</evidence>
<dbReference type="RefSeq" id="WP_102721385.1">
    <property type="nucleotide sequence ID" value="NZ_CP029701.1"/>
</dbReference>
<dbReference type="AlphaFoldDB" id="A0AAE6T8F4"/>
<dbReference type="InterPro" id="IPR016181">
    <property type="entry name" value="Acyl_CoA_acyltransferase"/>
</dbReference>
<dbReference type="Proteomes" id="UP000642553">
    <property type="component" value="Chromosome"/>
</dbReference>